<dbReference type="AlphaFoldDB" id="A0A2U3L2E5"/>
<gene>
    <name evidence="1" type="ORF">SBA1_630044</name>
</gene>
<organism evidence="1 2">
    <name type="scientific">Candidatus Sulfotelmatobacter kueseliae</name>
    <dbReference type="NCBI Taxonomy" id="2042962"/>
    <lineage>
        <taxon>Bacteria</taxon>
        <taxon>Pseudomonadati</taxon>
        <taxon>Acidobacteriota</taxon>
        <taxon>Terriglobia</taxon>
        <taxon>Terriglobales</taxon>
        <taxon>Candidatus Korobacteraceae</taxon>
        <taxon>Candidatus Sulfotelmatobacter</taxon>
    </lineage>
</organism>
<sequence>MGESVHPRRPGIRFHNYRGINHMDGSTQMTSECIDILSQKPEN</sequence>
<reference evidence="2" key="1">
    <citation type="submission" date="2018-02" db="EMBL/GenBank/DDBJ databases">
        <authorList>
            <person name="Hausmann B."/>
        </authorList>
    </citation>
    <scope>NUCLEOTIDE SEQUENCE [LARGE SCALE GENOMIC DNA]</scope>
    <source>
        <strain evidence="2">Peat soil MAG SbA1</strain>
    </source>
</reference>
<evidence type="ECO:0000313" key="2">
    <source>
        <dbReference type="Proteomes" id="UP000238701"/>
    </source>
</evidence>
<dbReference type="EMBL" id="OMOD01000159">
    <property type="protein sequence ID" value="SPF46095.1"/>
    <property type="molecule type" value="Genomic_DNA"/>
</dbReference>
<proteinExistence type="predicted"/>
<dbReference type="Proteomes" id="UP000238701">
    <property type="component" value="Unassembled WGS sequence"/>
</dbReference>
<accession>A0A2U3L2E5</accession>
<evidence type="ECO:0000313" key="1">
    <source>
        <dbReference type="EMBL" id="SPF46095.1"/>
    </source>
</evidence>
<protein>
    <submittedName>
        <fullName evidence="1">Uncharacterized protein</fullName>
    </submittedName>
</protein>
<name>A0A2U3L2E5_9BACT</name>